<comment type="caution">
    <text evidence="2">The sequence shown here is derived from an EMBL/GenBank/DDBJ whole genome shotgun (WGS) entry which is preliminary data.</text>
</comment>
<proteinExistence type="predicted"/>
<name>A0A812X1K1_SYMPI</name>
<sequence length="493" mass="54375">MASLRSDKWDFLQDDAQVQEDTLLEASELREKANALTHHAQAEDMETRQQHLHEALAMYRRADALLKGRIQEPQIASMVLQIRLNAACLAVQIAEQASHSVDRQQAEQCATGFAHAALEIDPENPHAALILARLSVGRQNSQAEQFLQKAQMWSLKRHDEDVLRQAQELAKRLTQGDSPTLLVRKGAELFKQGKLLEAERLLTQAIDYLDRKEHGGPIEVLAAQPLRALAFDALEVKAECLAAGGDFAASLKCGGQAAGLLEAKAPFAEPERSRREGLLYLSLGHAAEAARDKDALSFFRRAAQALQRSDASPSVEGRALLEFGLRLVQEFDNGDQEAADLAMPTLERALDKLKLAHGQLLKSKPAGQDASLQKQNAVASERLLSRQLQAQVALCSLHLAQRDKAAAEEVLNASQHLLRVVEDCESPLQWAALCGRWAFAAAQVGRFREAEDALRLKWNLAGGKDPEWGQSRSDLPDQPSSPEEAERLRLQQE</sequence>
<dbReference type="AlphaFoldDB" id="A0A812X1K1"/>
<feature type="compositionally biased region" description="Basic and acidic residues" evidence="1">
    <location>
        <begin position="484"/>
        <end position="493"/>
    </location>
</feature>
<dbReference type="SUPFAM" id="SSF48452">
    <property type="entry name" value="TPR-like"/>
    <property type="match status" value="1"/>
</dbReference>
<protein>
    <submittedName>
        <fullName evidence="2">MMK1 protein</fullName>
    </submittedName>
</protein>
<dbReference type="InterPro" id="IPR011990">
    <property type="entry name" value="TPR-like_helical_dom_sf"/>
</dbReference>
<reference evidence="2" key="1">
    <citation type="submission" date="2021-02" db="EMBL/GenBank/DDBJ databases">
        <authorList>
            <person name="Dougan E. K."/>
            <person name="Rhodes N."/>
            <person name="Thang M."/>
            <person name="Chan C."/>
        </authorList>
    </citation>
    <scope>NUCLEOTIDE SEQUENCE</scope>
</reference>
<accession>A0A812X1K1</accession>
<feature type="non-terminal residue" evidence="2">
    <location>
        <position position="1"/>
    </location>
</feature>
<evidence type="ECO:0000256" key="1">
    <source>
        <dbReference type="SAM" id="MobiDB-lite"/>
    </source>
</evidence>
<feature type="compositionally biased region" description="Polar residues" evidence="1">
    <location>
        <begin position="470"/>
        <end position="481"/>
    </location>
</feature>
<evidence type="ECO:0000313" key="2">
    <source>
        <dbReference type="EMBL" id="CAE7709987.1"/>
    </source>
</evidence>
<gene>
    <name evidence="2" type="primary">MMK1</name>
    <name evidence="2" type="ORF">SPIL2461_LOCUS20115</name>
</gene>
<dbReference type="EMBL" id="CAJNIZ010045086">
    <property type="protein sequence ID" value="CAE7709987.1"/>
    <property type="molecule type" value="Genomic_DNA"/>
</dbReference>
<keyword evidence="3" id="KW-1185">Reference proteome</keyword>
<dbReference type="Proteomes" id="UP000649617">
    <property type="component" value="Unassembled WGS sequence"/>
</dbReference>
<dbReference type="OrthoDB" id="192887at2759"/>
<organism evidence="2 3">
    <name type="scientific">Symbiodinium pilosum</name>
    <name type="common">Dinoflagellate</name>
    <dbReference type="NCBI Taxonomy" id="2952"/>
    <lineage>
        <taxon>Eukaryota</taxon>
        <taxon>Sar</taxon>
        <taxon>Alveolata</taxon>
        <taxon>Dinophyceae</taxon>
        <taxon>Suessiales</taxon>
        <taxon>Symbiodiniaceae</taxon>
        <taxon>Symbiodinium</taxon>
    </lineage>
</organism>
<feature type="region of interest" description="Disordered" evidence="1">
    <location>
        <begin position="461"/>
        <end position="493"/>
    </location>
</feature>
<evidence type="ECO:0000313" key="3">
    <source>
        <dbReference type="Proteomes" id="UP000649617"/>
    </source>
</evidence>